<dbReference type="RefSeq" id="WP_123637940.1">
    <property type="nucleotide sequence ID" value="NZ_RJUK01000001.1"/>
</dbReference>
<dbReference type="GO" id="GO:0004862">
    <property type="term" value="F:cAMP-dependent protein kinase inhibitor activity"/>
    <property type="evidence" value="ECO:0007669"/>
    <property type="project" value="TreeGrafter"/>
</dbReference>
<dbReference type="SUPFAM" id="SSF51206">
    <property type="entry name" value="cAMP-binding domain-like"/>
    <property type="match status" value="1"/>
</dbReference>
<dbReference type="SMART" id="SM00100">
    <property type="entry name" value="cNMP"/>
    <property type="match status" value="1"/>
</dbReference>
<dbReference type="PANTHER" id="PTHR11635:SF152">
    <property type="entry name" value="CAMP-DEPENDENT PROTEIN KINASE TYPE I REGULATORY SUBUNIT-RELATED"/>
    <property type="match status" value="1"/>
</dbReference>
<dbReference type="GO" id="GO:0005952">
    <property type="term" value="C:cAMP-dependent protein kinase complex"/>
    <property type="evidence" value="ECO:0007669"/>
    <property type="project" value="InterPro"/>
</dbReference>
<dbReference type="PRINTS" id="PR00103">
    <property type="entry name" value="CAMPKINASE"/>
</dbReference>
<dbReference type="Gene3D" id="2.60.120.10">
    <property type="entry name" value="Jelly Rolls"/>
    <property type="match status" value="1"/>
</dbReference>
<dbReference type="AlphaFoldDB" id="A0A3N1NZN2"/>
<organism evidence="2 3">
    <name type="scientific">Marinimicrobium koreense</name>
    <dbReference type="NCBI Taxonomy" id="306545"/>
    <lineage>
        <taxon>Bacteria</taxon>
        <taxon>Pseudomonadati</taxon>
        <taxon>Pseudomonadota</taxon>
        <taxon>Gammaproteobacteria</taxon>
        <taxon>Cellvibrionales</taxon>
        <taxon>Cellvibrionaceae</taxon>
        <taxon>Marinimicrobium</taxon>
    </lineage>
</organism>
<name>A0A3N1NZN2_9GAMM</name>
<protein>
    <submittedName>
        <fullName evidence="2">Cyclic nucleotide-binding protein</fullName>
    </submittedName>
</protein>
<comment type="caution">
    <text evidence="2">The sequence shown here is derived from an EMBL/GenBank/DDBJ whole genome shotgun (WGS) entry which is preliminary data.</text>
</comment>
<accession>A0A3N1NZN2</accession>
<dbReference type="PROSITE" id="PS50042">
    <property type="entry name" value="CNMP_BINDING_3"/>
    <property type="match status" value="1"/>
</dbReference>
<reference evidence="2 3" key="1">
    <citation type="submission" date="2018-11" db="EMBL/GenBank/DDBJ databases">
        <title>Genomic Encyclopedia of Type Strains, Phase IV (KMG-IV): sequencing the most valuable type-strain genomes for metagenomic binning, comparative biology and taxonomic classification.</title>
        <authorList>
            <person name="Goeker M."/>
        </authorList>
    </citation>
    <scope>NUCLEOTIDE SEQUENCE [LARGE SCALE GENOMIC DNA]</scope>
    <source>
        <strain evidence="2 3">DSM 16974</strain>
    </source>
</reference>
<dbReference type="Proteomes" id="UP000273643">
    <property type="component" value="Unassembled WGS sequence"/>
</dbReference>
<dbReference type="GO" id="GO:0030552">
    <property type="term" value="F:cAMP binding"/>
    <property type="evidence" value="ECO:0007669"/>
    <property type="project" value="TreeGrafter"/>
</dbReference>
<evidence type="ECO:0000313" key="3">
    <source>
        <dbReference type="Proteomes" id="UP000273643"/>
    </source>
</evidence>
<evidence type="ECO:0000259" key="1">
    <source>
        <dbReference type="PROSITE" id="PS50042"/>
    </source>
</evidence>
<dbReference type="InterPro" id="IPR018490">
    <property type="entry name" value="cNMP-bd_dom_sf"/>
</dbReference>
<dbReference type="GO" id="GO:0005829">
    <property type="term" value="C:cytosol"/>
    <property type="evidence" value="ECO:0007669"/>
    <property type="project" value="TreeGrafter"/>
</dbReference>
<dbReference type="InterPro" id="IPR014710">
    <property type="entry name" value="RmlC-like_jellyroll"/>
</dbReference>
<dbReference type="GO" id="GO:0034236">
    <property type="term" value="F:protein kinase A catalytic subunit binding"/>
    <property type="evidence" value="ECO:0007669"/>
    <property type="project" value="TreeGrafter"/>
</dbReference>
<proteinExistence type="predicted"/>
<dbReference type="Pfam" id="PF00027">
    <property type="entry name" value="cNMP_binding"/>
    <property type="match status" value="1"/>
</dbReference>
<dbReference type="InterPro" id="IPR050503">
    <property type="entry name" value="cAMP-dep_PK_reg_su-like"/>
</dbReference>
<gene>
    <name evidence="2" type="ORF">EDC38_1469</name>
</gene>
<keyword evidence="3" id="KW-1185">Reference proteome</keyword>
<dbReference type="OrthoDB" id="5729906at2"/>
<dbReference type="InterPro" id="IPR000595">
    <property type="entry name" value="cNMP-bd_dom"/>
</dbReference>
<dbReference type="EMBL" id="RJUK01000001">
    <property type="protein sequence ID" value="ROQ20851.1"/>
    <property type="molecule type" value="Genomic_DNA"/>
</dbReference>
<evidence type="ECO:0000313" key="2">
    <source>
        <dbReference type="EMBL" id="ROQ20851.1"/>
    </source>
</evidence>
<dbReference type="CDD" id="cd00038">
    <property type="entry name" value="CAP_ED"/>
    <property type="match status" value="1"/>
</dbReference>
<sequence>MEIKPLNKFPRDTVERWLLTIPFYKTVKQQDNWQFEILLDRAHIAYYEPGEQVLQRGERDQWLYFLLRGQLDVYPNEQVEGPSINQITPGEVFGDLAMLIGHERTATLIASPGCRQVVVLASDFSEFANLESNRPITLATKIAYYRNTVHSLRWKLEVYRAQNPQHSFANRHRQIRLYTGPKDTREELSALHAQAQSLARLLLEWNGEFGAARR</sequence>
<dbReference type="PANTHER" id="PTHR11635">
    <property type="entry name" value="CAMP-DEPENDENT PROTEIN KINASE REGULATORY CHAIN"/>
    <property type="match status" value="1"/>
</dbReference>
<feature type="domain" description="Cyclic nucleotide-binding" evidence="1">
    <location>
        <begin position="26"/>
        <end position="130"/>
    </location>
</feature>